<feature type="transmembrane region" description="Helical" evidence="1">
    <location>
        <begin position="170"/>
        <end position="191"/>
    </location>
</feature>
<dbReference type="RefSeq" id="WP_173082774.1">
    <property type="nucleotide sequence ID" value="NZ_BLTE01000005.1"/>
</dbReference>
<protein>
    <recommendedName>
        <fullName evidence="4">Glycosyltransferase RgtA/B/C/D-like domain-containing protein</fullName>
    </recommendedName>
</protein>
<sequence length="651" mass="70440">MLQSLLALAELWLLAASWYRLQDGELTVADAMARSLALSLASLGLVSIALFAAGLARLHHLLDAGVLGFACYSAYAGQRRFLPELRHAGAALAREPLAWCLGAAALALLVQALAAPPANWDSMTYNLARVLLMMQENTLFPVNYNTFRQLAFSPGFDLLHFFFLRLGTDAGVAVFAWAAWCCVILSAYALARERGPRPMALAVALVTASLKLLALQATSTKNDIGAAAMACACLLGLSALLRRGRAADAAFLAACVVYGLSVKTYFAFFVLCLGGSLLLFHRRELASLALGAWRASPRGVLAGLGLTLAGACLALVTQIVCLLRFGDPFGPEPYVSAHRNLDGLAGLASNLVRYALQLPDLPGTWWTNLLRQAHRALLGGDLGPGAAMGFAPGYGPGAWWSEDVGWFGPVALLAAGCALAGLFSRERFVRTVSWALAGTALCLSATIAWMGYNGRFFSLVFACSALPLAWAARWWWAARRPRCIVLGASLAVLCSVLLLNQEKPLLDHTDLGGAPTDWAKALQRREGGRRGVYDEHFNSFVFLEYLKRGTFPDRRILLVAGPDSWVYPPLFFGAHRWVVTGRENPVARLDGEFFDIRDCGRLRELARRFDLVVVMEHDEALACIQGAGWREVLRTVAHWGPVAVFEPGPAP</sequence>
<organism evidence="2 3">
    <name type="scientific">Fundidesulfovibrio magnetotacticus</name>
    <dbReference type="NCBI Taxonomy" id="2730080"/>
    <lineage>
        <taxon>Bacteria</taxon>
        <taxon>Pseudomonadati</taxon>
        <taxon>Thermodesulfobacteriota</taxon>
        <taxon>Desulfovibrionia</taxon>
        <taxon>Desulfovibrionales</taxon>
        <taxon>Desulfovibrionaceae</taxon>
        <taxon>Fundidesulfovibrio</taxon>
    </lineage>
</organism>
<feature type="transmembrane region" description="Helical" evidence="1">
    <location>
        <begin position="300"/>
        <end position="323"/>
    </location>
</feature>
<keyword evidence="1" id="KW-0472">Membrane</keyword>
<feature type="transmembrane region" description="Helical" evidence="1">
    <location>
        <begin position="97"/>
        <end position="115"/>
    </location>
</feature>
<evidence type="ECO:0000256" key="1">
    <source>
        <dbReference type="SAM" id="Phobius"/>
    </source>
</evidence>
<feature type="transmembrane region" description="Helical" evidence="1">
    <location>
        <begin position="33"/>
        <end position="52"/>
    </location>
</feature>
<feature type="transmembrane region" description="Helical" evidence="1">
    <location>
        <begin position="224"/>
        <end position="242"/>
    </location>
</feature>
<feature type="transmembrane region" description="Helical" evidence="1">
    <location>
        <begin position="406"/>
        <end position="424"/>
    </location>
</feature>
<proteinExistence type="predicted"/>
<evidence type="ECO:0000313" key="2">
    <source>
        <dbReference type="EMBL" id="GFK93591.1"/>
    </source>
</evidence>
<keyword evidence="3" id="KW-1185">Reference proteome</keyword>
<dbReference type="AlphaFoldDB" id="A0A6V8LSN3"/>
<feature type="transmembrane region" description="Helical" evidence="1">
    <location>
        <begin position="249"/>
        <end position="280"/>
    </location>
</feature>
<evidence type="ECO:0008006" key="4">
    <source>
        <dbReference type="Google" id="ProtNLM"/>
    </source>
</evidence>
<keyword evidence="1" id="KW-1133">Transmembrane helix</keyword>
<feature type="transmembrane region" description="Helical" evidence="1">
    <location>
        <begin position="456"/>
        <end position="476"/>
    </location>
</feature>
<feature type="transmembrane region" description="Helical" evidence="1">
    <location>
        <begin position="431"/>
        <end position="450"/>
    </location>
</feature>
<reference evidence="2 3" key="2">
    <citation type="submission" date="2020-05" db="EMBL/GenBank/DDBJ databases">
        <title>Draft genome sequence of Desulfovibrio sp. strainFSS-1.</title>
        <authorList>
            <person name="Shimoshige H."/>
            <person name="Kobayashi H."/>
            <person name="Maekawa T."/>
        </authorList>
    </citation>
    <scope>NUCLEOTIDE SEQUENCE [LARGE SCALE GENOMIC DNA]</scope>
    <source>
        <strain evidence="2 3">SIID29052-01</strain>
    </source>
</reference>
<comment type="caution">
    <text evidence="2">The sequence shown here is derived from an EMBL/GenBank/DDBJ whole genome shotgun (WGS) entry which is preliminary data.</text>
</comment>
<accession>A0A6V8LSN3</accession>
<gene>
    <name evidence="2" type="ORF">NNJEOMEG_01425</name>
</gene>
<keyword evidence="1" id="KW-0812">Transmembrane</keyword>
<evidence type="ECO:0000313" key="3">
    <source>
        <dbReference type="Proteomes" id="UP000494245"/>
    </source>
</evidence>
<reference evidence="2 3" key="1">
    <citation type="submission" date="2020-04" db="EMBL/GenBank/DDBJ databases">
        <authorList>
            <consortium name="Desulfovibrio sp. FSS-1 genome sequencing consortium"/>
            <person name="Shimoshige H."/>
            <person name="Kobayashi H."/>
            <person name="Maekawa T."/>
        </authorList>
    </citation>
    <scope>NUCLEOTIDE SEQUENCE [LARGE SCALE GENOMIC DNA]</scope>
    <source>
        <strain evidence="2 3">SIID29052-01</strain>
    </source>
</reference>
<dbReference type="EMBL" id="BLTE01000005">
    <property type="protein sequence ID" value="GFK93591.1"/>
    <property type="molecule type" value="Genomic_DNA"/>
</dbReference>
<name>A0A6V8LSN3_9BACT</name>
<dbReference type="Proteomes" id="UP000494245">
    <property type="component" value="Unassembled WGS sequence"/>
</dbReference>
<feature type="transmembrane region" description="Helical" evidence="1">
    <location>
        <begin position="483"/>
        <end position="499"/>
    </location>
</feature>